<dbReference type="Gene3D" id="3.40.50.850">
    <property type="entry name" value="Isochorismatase-like"/>
    <property type="match status" value="1"/>
</dbReference>
<dbReference type="OrthoDB" id="1157330at2"/>
<comment type="caution">
    <text evidence="3">The sequence shown here is derived from an EMBL/GenBank/DDBJ whole genome shotgun (WGS) entry which is preliminary data.</text>
</comment>
<dbReference type="InterPro" id="IPR000868">
    <property type="entry name" value="Isochorismatase-like_dom"/>
</dbReference>
<dbReference type="Proteomes" id="UP000094291">
    <property type="component" value="Unassembled WGS sequence"/>
</dbReference>
<keyword evidence="4" id="KW-1185">Reference proteome</keyword>
<organism evidence="3 4">
    <name type="scientific">Terasakiispira papahanaumokuakeensis</name>
    <dbReference type="NCBI Taxonomy" id="197479"/>
    <lineage>
        <taxon>Bacteria</taxon>
        <taxon>Pseudomonadati</taxon>
        <taxon>Pseudomonadota</taxon>
        <taxon>Gammaproteobacteria</taxon>
        <taxon>Oceanospirillales</taxon>
        <taxon>Terasakiispira</taxon>
    </lineage>
</organism>
<dbReference type="PANTHER" id="PTHR43540:SF1">
    <property type="entry name" value="ISOCHORISMATASE HYDROLASE"/>
    <property type="match status" value="1"/>
</dbReference>
<dbReference type="STRING" id="197479.BFW38_13170"/>
<evidence type="ECO:0000313" key="3">
    <source>
        <dbReference type="EMBL" id="ODC04341.1"/>
    </source>
</evidence>
<gene>
    <name evidence="3" type="ORF">BFW38_13170</name>
</gene>
<dbReference type="InterPro" id="IPR036380">
    <property type="entry name" value="Isochorismatase-like_sf"/>
</dbReference>
<reference evidence="3 4" key="1">
    <citation type="submission" date="2016-08" db="EMBL/GenBank/DDBJ databases">
        <authorList>
            <person name="Seilhamer J.J."/>
        </authorList>
    </citation>
    <scope>NUCLEOTIDE SEQUENCE [LARGE SCALE GENOMIC DNA]</scope>
    <source>
        <strain evidence="3 4">PH27A</strain>
    </source>
</reference>
<dbReference type="RefSeq" id="WP_068999323.1">
    <property type="nucleotide sequence ID" value="NZ_MDTQ01000001.1"/>
</dbReference>
<accession>A0A1E2VBK4</accession>
<sequence>MAQVHHAQPLEAQLTNHAVIVVDLQNEYLPSGHLPLVGIEAAVHNAAQIMAQARVQGIPVIHIRHEAADANATVFQPGTDHVKIQAPVQPEGDETVILKHYPNSFRETSLQSQLQQMGITQLTVIGAMSYMCIDATVRAAVDLGYQVTVAEDACATRNIAFGEKEVPAAQAHATIMAGFEFAYAQVVTTNTLLSHWAR</sequence>
<feature type="domain" description="Isochorismatase-like" evidence="2">
    <location>
        <begin position="18"/>
        <end position="167"/>
    </location>
</feature>
<evidence type="ECO:0000259" key="2">
    <source>
        <dbReference type="Pfam" id="PF00857"/>
    </source>
</evidence>
<evidence type="ECO:0000313" key="4">
    <source>
        <dbReference type="Proteomes" id="UP000094291"/>
    </source>
</evidence>
<keyword evidence="1" id="KW-0378">Hydrolase</keyword>
<dbReference type="AlphaFoldDB" id="A0A1E2VBK4"/>
<dbReference type="Pfam" id="PF00857">
    <property type="entry name" value="Isochorismatase"/>
    <property type="match status" value="1"/>
</dbReference>
<dbReference type="EMBL" id="MDTQ01000001">
    <property type="protein sequence ID" value="ODC04341.1"/>
    <property type="molecule type" value="Genomic_DNA"/>
</dbReference>
<proteinExistence type="predicted"/>
<dbReference type="CDD" id="cd01014">
    <property type="entry name" value="nicotinamidase_related"/>
    <property type="match status" value="1"/>
</dbReference>
<dbReference type="GO" id="GO:0016787">
    <property type="term" value="F:hydrolase activity"/>
    <property type="evidence" value="ECO:0007669"/>
    <property type="project" value="UniProtKB-KW"/>
</dbReference>
<dbReference type="PANTHER" id="PTHR43540">
    <property type="entry name" value="PEROXYUREIDOACRYLATE/UREIDOACRYLATE AMIDOHYDROLASE-RELATED"/>
    <property type="match status" value="1"/>
</dbReference>
<name>A0A1E2VBK4_9GAMM</name>
<dbReference type="SUPFAM" id="SSF52499">
    <property type="entry name" value="Isochorismatase-like hydrolases"/>
    <property type="match status" value="1"/>
</dbReference>
<dbReference type="InterPro" id="IPR050272">
    <property type="entry name" value="Isochorismatase-like_hydrls"/>
</dbReference>
<protein>
    <submittedName>
        <fullName evidence="3">Isochorismatase</fullName>
    </submittedName>
</protein>
<evidence type="ECO:0000256" key="1">
    <source>
        <dbReference type="ARBA" id="ARBA00022801"/>
    </source>
</evidence>